<dbReference type="PANTHER" id="PTHR48081">
    <property type="entry name" value="AB HYDROLASE SUPERFAMILY PROTEIN C4A8.06C"/>
    <property type="match status" value="1"/>
</dbReference>
<dbReference type="Gene3D" id="3.40.50.1820">
    <property type="entry name" value="alpha/beta hydrolase"/>
    <property type="match status" value="1"/>
</dbReference>
<evidence type="ECO:0000256" key="1">
    <source>
        <dbReference type="ARBA" id="ARBA00022801"/>
    </source>
</evidence>
<protein>
    <submittedName>
        <fullName evidence="4">Carboxylesterase NlhH</fullName>
        <ecNumber evidence="4">3.1.1.1</ecNumber>
    </submittedName>
</protein>
<dbReference type="KEGG" id="bvo:Pan97_14900"/>
<gene>
    <name evidence="4" type="primary">nlhH_3</name>
    <name evidence="4" type="ORF">Pan97_14900</name>
</gene>
<keyword evidence="2" id="KW-0732">Signal</keyword>
<evidence type="ECO:0000259" key="3">
    <source>
        <dbReference type="Pfam" id="PF20434"/>
    </source>
</evidence>
<feature type="domain" description="BD-FAE-like" evidence="3">
    <location>
        <begin position="38"/>
        <end position="220"/>
    </location>
</feature>
<proteinExistence type="predicted"/>
<reference evidence="5" key="1">
    <citation type="submission" date="2019-02" db="EMBL/GenBank/DDBJ databases">
        <title>Deep-cultivation of Planctomycetes and their phenomic and genomic characterization uncovers novel biology.</title>
        <authorList>
            <person name="Wiegand S."/>
            <person name="Jogler M."/>
            <person name="Boedeker C."/>
            <person name="Pinto D."/>
            <person name="Vollmers J."/>
            <person name="Rivas-Marin E."/>
            <person name="Kohn T."/>
            <person name="Peeters S.H."/>
            <person name="Heuer A."/>
            <person name="Rast P."/>
            <person name="Oberbeckmann S."/>
            <person name="Bunk B."/>
            <person name="Jeske O."/>
            <person name="Meyerdierks A."/>
            <person name="Storesund J.E."/>
            <person name="Kallscheuer N."/>
            <person name="Luecker S."/>
            <person name="Lage O.M."/>
            <person name="Pohl T."/>
            <person name="Merkel B.J."/>
            <person name="Hornburger P."/>
            <person name="Mueller R.-W."/>
            <person name="Bruemmer F."/>
            <person name="Labrenz M."/>
            <person name="Spormann A.M."/>
            <person name="Op den Camp H."/>
            <person name="Overmann J."/>
            <person name="Amann R."/>
            <person name="Jetten M.S.M."/>
            <person name="Mascher T."/>
            <person name="Medema M.H."/>
            <person name="Devos D.P."/>
            <person name="Kaster A.-K."/>
            <person name="Ovreas L."/>
            <person name="Rohde M."/>
            <person name="Galperin M.Y."/>
            <person name="Jogler C."/>
        </authorList>
    </citation>
    <scope>NUCLEOTIDE SEQUENCE [LARGE SCALE GENOMIC DNA]</scope>
    <source>
        <strain evidence="5">Pan97</strain>
    </source>
</reference>
<feature type="signal peptide" evidence="2">
    <location>
        <begin position="1"/>
        <end position="18"/>
    </location>
</feature>
<dbReference type="AlphaFoldDB" id="A0A518C5J1"/>
<organism evidence="4 5">
    <name type="scientific">Bremerella volcania</name>
    <dbReference type="NCBI Taxonomy" id="2527984"/>
    <lineage>
        <taxon>Bacteria</taxon>
        <taxon>Pseudomonadati</taxon>
        <taxon>Planctomycetota</taxon>
        <taxon>Planctomycetia</taxon>
        <taxon>Pirellulales</taxon>
        <taxon>Pirellulaceae</taxon>
        <taxon>Bremerella</taxon>
    </lineage>
</organism>
<evidence type="ECO:0000313" key="5">
    <source>
        <dbReference type="Proteomes" id="UP000318626"/>
    </source>
</evidence>
<dbReference type="EC" id="3.1.1.1" evidence="4"/>
<dbReference type="Pfam" id="PF20434">
    <property type="entry name" value="BD-FAE"/>
    <property type="match status" value="1"/>
</dbReference>
<accession>A0A518C5J1</accession>
<dbReference type="InterPro" id="IPR029058">
    <property type="entry name" value="AB_hydrolase_fold"/>
</dbReference>
<dbReference type="RefSeq" id="WP_144971437.1">
    <property type="nucleotide sequence ID" value="NZ_CP036289.1"/>
</dbReference>
<dbReference type="PANTHER" id="PTHR48081:SF33">
    <property type="entry name" value="KYNURENINE FORMAMIDASE"/>
    <property type="match status" value="1"/>
</dbReference>
<dbReference type="InterPro" id="IPR050300">
    <property type="entry name" value="GDXG_lipolytic_enzyme"/>
</dbReference>
<dbReference type="InterPro" id="IPR049492">
    <property type="entry name" value="BD-FAE-like_dom"/>
</dbReference>
<dbReference type="Proteomes" id="UP000318626">
    <property type="component" value="Chromosome"/>
</dbReference>
<name>A0A518C5J1_9BACT</name>
<evidence type="ECO:0000313" key="4">
    <source>
        <dbReference type="EMBL" id="QDU74482.1"/>
    </source>
</evidence>
<dbReference type="OrthoDB" id="265201at2"/>
<dbReference type="EMBL" id="CP036289">
    <property type="protein sequence ID" value="QDU74482.1"/>
    <property type="molecule type" value="Genomic_DNA"/>
</dbReference>
<evidence type="ECO:0000256" key="2">
    <source>
        <dbReference type="SAM" id="SignalP"/>
    </source>
</evidence>
<dbReference type="SUPFAM" id="SSF53474">
    <property type="entry name" value="alpha/beta-Hydrolases"/>
    <property type="match status" value="1"/>
</dbReference>
<keyword evidence="1 4" id="KW-0378">Hydrolase</keyword>
<keyword evidence="5" id="KW-1185">Reference proteome</keyword>
<sequence precursor="true">MGKSVLVLLLLASTAWSADTQVTRNLPYAGTDSRRQVLDIYAPKGAKDLPVIVWMHGGGWRIGDKLLVQNKPKAFTDQGYVFVSINYRFVPQHEMNDLATDVATAIKWVHTNIAEYGGRPETIFVGGHSAGAHLSALVCSDESYLKSQGLSFDNIAGCFPVDTATYDAAKLIKFLDRAQSSRTELYTNAFGDTAESQKKYSPITYIKQGTKYPPFLLLHVAARPDATLMSNAFAKAVKDAGGEAETFAAKGKDHGSINKDLGTDGDEPTKAVFAFLKKHAAKPQQESPSN</sequence>
<feature type="chain" id="PRO_5021888886" evidence="2">
    <location>
        <begin position="19"/>
        <end position="290"/>
    </location>
</feature>
<dbReference type="GO" id="GO:0106435">
    <property type="term" value="F:carboxylesterase activity"/>
    <property type="evidence" value="ECO:0007669"/>
    <property type="project" value="UniProtKB-EC"/>
</dbReference>